<dbReference type="SUPFAM" id="SSF48264">
    <property type="entry name" value="Cytochrome P450"/>
    <property type="match status" value="1"/>
</dbReference>
<evidence type="ECO:0000313" key="2">
    <source>
        <dbReference type="EMBL" id="CRK41811.1"/>
    </source>
</evidence>
<dbReference type="Gene3D" id="1.10.630.10">
    <property type="entry name" value="Cytochrome P450"/>
    <property type="match status" value="1"/>
</dbReference>
<proteinExistence type="predicted"/>
<dbReference type="GO" id="GO:0020037">
    <property type="term" value="F:heme binding"/>
    <property type="evidence" value="ECO:0007669"/>
    <property type="project" value="InterPro"/>
</dbReference>
<sequence>MIMLSVAGTEVFVTNPRLLADVLVNKCYDFTKPNKISSFLRHILGDGLIIVEGDKHKFLRKNTMPAFRFRHIKNLYPMMWTKAEALIPSTQGKTLQLWV</sequence>
<dbReference type="GO" id="GO:0016705">
    <property type="term" value="F:oxidoreductase activity, acting on paired donors, with incorporation or reduction of molecular oxygen"/>
    <property type="evidence" value="ECO:0007669"/>
    <property type="project" value="InterPro"/>
</dbReference>
<keyword evidence="3" id="KW-1185">Reference proteome</keyword>
<evidence type="ECO:0000313" key="4">
    <source>
        <dbReference type="Proteomes" id="UP000045706"/>
    </source>
</evidence>
<dbReference type="STRING" id="100787.A0A0G4N1G1"/>
<dbReference type="EMBL" id="CVQH01026194">
    <property type="protein sequence ID" value="CRK40219.1"/>
    <property type="molecule type" value="Genomic_DNA"/>
</dbReference>
<evidence type="ECO:0000313" key="3">
    <source>
        <dbReference type="Proteomes" id="UP000044602"/>
    </source>
</evidence>
<name>A0A0G4N1G1_VERLO</name>
<dbReference type="Pfam" id="PF00067">
    <property type="entry name" value="p450"/>
    <property type="match status" value="1"/>
</dbReference>
<evidence type="ECO:0008006" key="5">
    <source>
        <dbReference type="Google" id="ProtNLM"/>
    </source>
</evidence>
<gene>
    <name evidence="1" type="ORF">BN1708_008150</name>
    <name evidence="2" type="ORF">BN1723_005204</name>
</gene>
<dbReference type="GO" id="GO:0004497">
    <property type="term" value="F:monooxygenase activity"/>
    <property type="evidence" value="ECO:0007669"/>
    <property type="project" value="InterPro"/>
</dbReference>
<reference evidence="3 4" key="1">
    <citation type="submission" date="2015-05" db="EMBL/GenBank/DDBJ databases">
        <authorList>
            <person name="Fogelqvist Johan"/>
        </authorList>
    </citation>
    <scope>NUCLEOTIDE SEQUENCE [LARGE SCALE GENOMIC DNA]</scope>
    <source>
        <strain evidence="1">VL1</strain>
        <strain evidence="2">VL2</strain>
    </source>
</reference>
<dbReference type="Proteomes" id="UP000044602">
    <property type="component" value="Unassembled WGS sequence"/>
</dbReference>
<dbReference type="InterPro" id="IPR036396">
    <property type="entry name" value="Cyt_P450_sf"/>
</dbReference>
<dbReference type="EMBL" id="CVQI01032606">
    <property type="protein sequence ID" value="CRK41811.1"/>
    <property type="molecule type" value="Genomic_DNA"/>
</dbReference>
<dbReference type="AlphaFoldDB" id="A0A0G4N1G1"/>
<dbReference type="InterPro" id="IPR001128">
    <property type="entry name" value="Cyt_P450"/>
</dbReference>
<dbReference type="GO" id="GO:0005506">
    <property type="term" value="F:iron ion binding"/>
    <property type="evidence" value="ECO:0007669"/>
    <property type="project" value="InterPro"/>
</dbReference>
<accession>A0A0G4N1G1</accession>
<protein>
    <recommendedName>
        <fullName evidence="5">Cytochrome P450</fullName>
    </recommendedName>
</protein>
<evidence type="ECO:0000313" key="1">
    <source>
        <dbReference type="EMBL" id="CRK40219.1"/>
    </source>
</evidence>
<organism evidence="1 3">
    <name type="scientific">Verticillium longisporum</name>
    <name type="common">Verticillium dahliae var. longisporum</name>
    <dbReference type="NCBI Taxonomy" id="100787"/>
    <lineage>
        <taxon>Eukaryota</taxon>
        <taxon>Fungi</taxon>
        <taxon>Dikarya</taxon>
        <taxon>Ascomycota</taxon>
        <taxon>Pezizomycotina</taxon>
        <taxon>Sordariomycetes</taxon>
        <taxon>Hypocreomycetidae</taxon>
        <taxon>Glomerellales</taxon>
        <taxon>Plectosphaerellaceae</taxon>
        <taxon>Verticillium</taxon>
    </lineage>
</organism>
<dbReference type="Proteomes" id="UP000045706">
    <property type="component" value="Unassembled WGS sequence"/>
</dbReference>